<keyword evidence="5 6" id="KW-0472">Membrane</keyword>
<comment type="caution">
    <text evidence="8">The sequence shown here is derived from an EMBL/GenBank/DDBJ whole genome shotgun (WGS) entry which is preliminary data.</text>
</comment>
<dbReference type="InterPro" id="IPR018076">
    <property type="entry name" value="T2SS_GspF_dom"/>
</dbReference>
<evidence type="ECO:0000256" key="5">
    <source>
        <dbReference type="ARBA" id="ARBA00023136"/>
    </source>
</evidence>
<reference evidence="8" key="1">
    <citation type="journal article" date="2015" name="Proc. Natl. Acad. Sci. U.S.A.">
        <title>Networks of energetic and metabolic interactions define dynamics in microbial communities.</title>
        <authorList>
            <person name="Embree M."/>
            <person name="Liu J.K."/>
            <person name="Al-Bassam M.M."/>
            <person name="Zengler K."/>
        </authorList>
    </citation>
    <scope>NUCLEOTIDE SEQUENCE</scope>
</reference>
<feature type="transmembrane region" description="Helical" evidence="6">
    <location>
        <begin position="216"/>
        <end position="236"/>
    </location>
</feature>
<dbReference type="Pfam" id="PF00482">
    <property type="entry name" value="T2SSF"/>
    <property type="match status" value="1"/>
</dbReference>
<feature type="transmembrane region" description="Helical" evidence="6">
    <location>
        <begin position="248"/>
        <end position="267"/>
    </location>
</feature>
<evidence type="ECO:0000256" key="2">
    <source>
        <dbReference type="ARBA" id="ARBA00022475"/>
    </source>
</evidence>
<evidence type="ECO:0000256" key="3">
    <source>
        <dbReference type="ARBA" id="ARBA00022692"/>
    </source>
</evidence>
<accession>A0A0W8E9V4</accession>
<feature type="domain" description="Type II secretion system protein GspF" evidence="7">
    <location>
        <begin position="108"/>
        <end position="232"/>
    </location>
</feature>
<evidence type="ECO:0000256" key="4">
    <source>
        <dbReference type="ARBA" id="ARBA00022989"/>
    </source>
</evidence>
<protein>
    <submittedName>
        <fullName evidence="8">Flp pilus assembly protein tadb</fullName>
    </submittedName>
</protein>
<name>A0A0W8E9V4_9ZZZZ</name>
<dbReference type="EMBL" id="LNQE01001822">
    <property type="protein sequence ID" value="KUG05238.1"/>
    <property type="molecule type" value="Genomic_DNA"/>
</dbReference>
<dbReference type="PANTHER" id="PTHR35007:SF1">
    <property type="entry name" value="PILUS ASSEMBLY PROTEIN"/>
    <property type="match status" value="1"/>
</dbReference>
<feature type="transmembrane region" description="Helical" evidence="6">
    <location>
        <begin position="51"/>
        <end position="67"/>
    </location>
</feature>
<dbReference type="AlphaFoldDB" id="A0A0W8E9V4"/>
<keyword evidence="3 6" id="KW-0812">Transmembrane</keyword>
<organism evidence="8">
    <name type="scientific">hydrocarbon metagenome</name>
    <dbReference type="NCBI Taxonomy" id="938273"/>
    <lineage>
        <taxon>unclassified sequences</taxon>
        <taxon>metagenomes</taxon>
        <taxon>ecological metagenomes</taxon>
    </lineage>
</organism>
<proteinExistence type="predicted"/>
<evidence type="ECO:0000259" key="7">
    <source>
        <dbReference type="Pfam" id="PF00482"/>
    </source>
</evidence>
<dbReference type="PANTHER" id="PTHR35007">
    <property type="entry name" value="INTEGRAL MEMBRANE PROTEIN-RELATED"/>
    <property type="match status" value="1"/>
</dbReference>
<evidence type="ECO:0000313" key="8">
    <source>
        <dbReference type="EMBL" id="KUG05238.1"/>
    </source>
</evidence>
<evidence type="ECO:0000256" key="6">
    <source>
        <dbReference type="SAM" id="Phobius"/>
    </source>
</evidence>
<feature type="transmembrane region" description="Helical" evidence="6">
    <location>
        <begin position="6"/>
        <end position="24"/>
    </location>
</feature>
<keyword evidence="4 6" id="KW-1133">Transmembrane helix</keyword>
<sequence>MVLPELIFALFLLSVAIILIGVAFNKRSSGVELHDEWIETKAFIGRTDRKKYLIIGFLGSFIAVYLISGNLVFGVLAIPAGFIIANNLAKKKEMKRKALLEEQYTQVLNTIITSLEGRANPYQALEESVAALKNPAKEVFIEILRRSRTGTNYHEAIGSIAEEVDWEDLRQLEMAFKLYDSTGSNLVEVCKYLLKNAYDRRSNKKYVASVTAQTKVTAITLSVIPFGLMVIMRLIAPEFIYPLFHTTGGIIVALIVVGMVYSGNLLVNKMVSKIG</sequence>
<gene>
    <name evidence="8" type="ORF">ASZ90_017311</name>
</gene>
<evidence type="ECO:0000256" key="1">
    <source>
        <dbReference type="ARBA" id="ARBA00004651"/>
    </source>
</evidence>
<comment type="subcellular location">
    <subcellularLocation>
        <location evidence="1">Cell membrane</location>
        <topology evidence="1">Multi-pass membrane protein</topology>
    </subcellularLocation>
</comment>
<keyword evidence="2" id="KW-1003">Cell membrane</keyword>
<dbReference type="GO" id="GO:0005886">
    <property type="term" value="C:plasma membrane"/>
    <property type="evidence" value="ECO:0007669"/>
    <property type="project" value="UniProtKB-SubCell"/>
</dbReference>